<evidence type="ECO:0000256" key="5">
    <source>
        <dbReference type="ARBA" id="ARBA00022741"/>
    </source>
</evidence>
<evidence type="ECO:0000256" key="2">
    <source>
        <dbReference type="ARBA" id="ARBA00022475"/>
    </source>
</evidence>
<dbReference type="PANTHER" id="PTHR24416">
    <property type="entry name" value="TYROSINE-PROTEIN KINASE RECEPTOR"/>
    <property type="match status" value="1"/>
</dbReference>
<keyword evidence="3 14" id="KW-0812">Transmembrane</keyword>
<dbReference type="SMART" id="SM00231">
    <property type="entry name" value="FA58C"/>
    <property type="match status" value="1"/>
</dbReference>
<name>A0A815BVX6_ADIRI</name>
<dbReference type="GO" id="GO:0043235">
    <property type="term" value="C:receptor complex"/>
    <property type="evidence" value="ECO:0007669"/>
    <property type="project" value="TreeGrafter"/>
</dbReference>
<comment type="subcellular location">
    <subcellularLocation>
        <location evidence="1">Cell membrane</location>
        <topology evidence="1">Single-pass type I membrane protein</topology>
    </subcellularLocation>
</comment>
<keyword evidence="7 14" id="KW-1133">Transmembrane helix</keyword>
<dbReference type="InterPro" id="IPR050122">
    <property type="entry name" value="RTK"/>
</dbReference>
<keyword evidence="6" id="KW-0067">ATP-binding</keyword>
<dbReference type="PANTHER" id="PTHR24416:SF580">
    <property type="entry name" value="DISCOIDIN DOMAIN RECEPTOR, ISOFORM F"/>
    <property type="match status" value="1"/>
</dbReference>
<dbReference type="Pfam" id="PF07714">
    <property type="entry name" value="PK_Tyr_Ser-Thr"/>
    <property type="match status" value="1"/>
</dbReference>
<evidence type="ECO:0000313" key="19">
    <source>
        <dbReference type="Proteomes" id="UP000663852"/>
    </source>
</evidence>
<dbReference type="InterPro" id="IPR008266">
    <property type="entry name" value="Tyr_kinase_AS"/>
</dbReference>
<evidence type="ECO:0008006" key="20">
    <source>
        <dbReference type="Google" id="ProtNLM"/>
    </source>
</evidence>
<evidence type="ECO:0000256" key="11">
    <source>
        <dbReference type="ARBA" id="ARBA00023180"/>
    </source>
</evidence>
<feature type="compositionally biased region" description="Low complexity" evidence="13">
    <location>
        <begin position="435"/>
        <end position="447"/>
    </location>
</feature>
<evidence type="ECO:0000256" key="15">
    <source>
        <dbReference type="SAM" id="SignalP"/>
    </source>
</evidence>
<evidence type="ECO:0000256" key="12">
    <source>
        <dbReference type="ARBA" id="ARBA00061639"/>
    </source>
</evidence>
<dbReference type="GO" id="GO:0010976">
    <property type="term" value="P:positive regulation of neuron projection development"/>
    <property type="evidence" value="ECO:0007669"/>
    <property type="project" value="TreeGrafter"/>
</dbReference>
<dbReference type="InterPro" id="IPR000719">
    <property type="entry name" value="Prot_kinase_dom"/>
</dbReference>
<feature type="transmembrane region" description="Helical" evidence="14">
    <location>
        <begin position="385"/>
        <end position="407"/>
    </location>
</feature>
<dbReference type="Gene3D" id="1.10.510.10">
    <property type="entry name" value="Transferase(Phosphotransferase) domain 1"/>
    <property type="match status" value="1"/>
</dbReference>
<dbReference type="Gene3D" id="2.60.120.1190">
    <property type="match status" value="1"/>
</dbReference>
<dbReference type="GO" id="GO:0005518">
    <property type="term" value="F:collagen binding"/>
    <property type="evidence" value="ECO:0007669"/>
    <property type="project" value="TreeGrafter"/>
</dbReference>
<evidence type="ECO:0000256" key="7">
    <source>
        <dbReference type="ARBA" id="ARBA00022989"/>
    </source>
</evidence>
<feature type="chain" id="PRO_5032382226" description="Discoidin domain-containing receptor 2-like" evidence="15">
    <location>
        <begin position="26"/>
        <end position="858"/>
    </location>
</feature>
<dbReference type="FunFam" id="2.60.120.260:FF:000007">
    <property type="entry name" value="Discoidin domain receptor tyrosine kinase 1"/>
    <property type="match status" value="1"/>
</dbReference>
<dbReference type="GO" id="GO:0005886">
    <property type="term" value="C:plasma membrane"/>
    <property type="evidence" value="ECO:0007669"/>
    <property type="project" value="UniProtKB-SubCell"/>
</dbReference>
<dbReference type="GO" id="GO:0038062">
    <property type="term" value="F:protein tyrosine kinase collagen receptor activity"/>
    <property type="evidence" value="ECO:0007669"/>
    <property type="project" value="TreeGrafter"/>
</dbReference>
<evidence type="ECO:0000256" key="1">
    <source>
        <dbReference type="ARBA" id="ARBA00004251"/>
    </source>
</evidence>
<gene>
    <name evidence="18" type="ORF">EDS130_LOCUS29269</name>
</gene>
<keyword evidence="5" id="KW-0547">Nucleotide-binding</keyword>
<dbReference type="GO" id="GO:0051897">
    <property type="term" value="P:positive regulation of phosphatidylinositol 3-kinase/protein kinase B signal transduction"/>
    <property type="evidence" value="ECO:0007669"/>
    <property type="project" value="TreeGrafter"/>
</dbReference>
<evidence type="ECO:0000256" key="10">
    <source>
        <dbReference type="ARBA" id="ARBA00023170"/>
    </source>
</evidence>
<proteinExistence type="inferred from homology"/>
<feature type="region of interest" description="Disordered" evidence="13">
    <location>
        <begin position="435"/>
        <end position="454"/>
    </location>
</feature>
<evidence type="ECO:0000256" key="3">
    <source>
        <dbReference type="ARBA" id="ARBA00022692"/>
    </source>
</evidence>
<feature type="domain" description="Protein kinase" evidence="16">
    <location>
        <begin position="577"/>
        <end position="845"/>
    </location>
</feature>
<evidence type="ECO:0000256" key="9">
    <source>
        <dbReference type="ARBA" id="ARBA00023157"/>
    </source>
</evidence>
<dbReference type="PROSITE" id="PS01285">
    <property type="entry name" value="FA58C_1"/>
    <property type="match status" value="1"/>
</dbReference>
<evidence type="ECO:0000256" key="13">
    <source>
        <dbReference type="SAM" id="MobiDB-lite"/>
    </source>
</evidence>
<dbReference type="InterPro" id="IPR011009">
    <property type="entry name" value="Kinase-like_dom_sf"/>
</dbReference>
<organism evidence="18 19">
    <name type="scientific">Adineta ricciae</name>
    <name type="common">Rotifer</name>
    <dbReference type="NCBI Taxonomy" id="249248"/>
    <lineage>
        <taxon>Eukaryota</taxon>
        <taxon>Metazoa</taxon>
        <taxon>Spiralia</taxon>
        <taxon>Gnathifera</taxon>
        <taxon>Rotifera</taxon>
        <taxon>Eurotatoria</taxon>
        <taxon>Bdelloidea</taxon>
        <taxon>Adinetida</taxon>
        <taxon>Adinetidae</taxon>
        <taxon>Adineta</taxon>
    </lineage>
</organism>
<feature type="domain" description="F5/8 type C" evidence="17">
    <location>
        <begin position="35"/>
        <end position="193"/>
    </location>
</feature>
<dbReference type="AlphaFoldDB" id="A0A815BVX6"/>
<dbReference type="SUPFAM" id="SSF56112">
    <property type="entry name" value="Protein kinase-like (PK-like)"/>
    <property type="match status" value="1"/>
</dbReference>
<dbReference type="PROSITE" id="PS01286">
    <property type="entry name" value="FA58C_2"/>
    <property type="match status" value="1"/>
</dbReference>
<dbReference type="EMBL" id="CAJNOJ010000196">
    <property type="protein sequence ID" value="CAF1275822.1"/>
    <property type="molecule type" value="Genomic_DNA"/>
</dbReference>
<evidence type="ECO:0000256" key="8">
    <source>
        <dbReference type="ARBA" id="ARBA00023136"/>
    </source>
</evidence>
<protein>
    <recommendedName>
        <fullName evidence="20">Discoidin domain-containing receptor 2-like</fullName>
    </recommendedName>
</protein>
<keyword evidence="4 15" id="KW-0732">Signal</keyword>
<evidence type="ECO:0000259" key="17">
    <source>
        <dbReference type="PROSITE" id="PS50022"/>
    </source>
</evidence>
<keyword evidence="9" id="KW-1015">Disulfide bond</keyword>
<reference evidence="18" key="1">
    <citation type="submission" date="2021-02" db="EMBL/GenBank/DDBJ databases">
        <authorList>
            <person name="Nowell W R."/>
        </authorList>
    </citation>
    <scope>NUCLEOTIDE SEQUENCE</scope>
</reference>
<evidence type="ECO:0000259" key="16">
    <source>
        <dbReference type="PROSITE" id="PS50011"/>
    </source>
</evidence>
<evidence type="ECO:0000256" key="6">
    <source>
        <dbReference type="ARBA" id="ARBA00022840"/>
    </source>
</evidence>
<dbReference type="OrthoDB" id="6071166at2759"/>
<sequence length="858" mass="98763">MCSIPFQMNPRCFLLLAILIINVSSNLLLPEYEHCDAPLGMESGTITDNDLSSSSTHDASSVGAQMARIRSEIEGGAWCPDKPIGINSYEYLEIELSQLFFINSIETQGRFGNGQGREFAEFYRIQYQRDNQSLGWLTYRNQITNDTMLKGNTNTYVAEKRSLSSPFLAKRVRIIPQSKRWRTVCMRVELYGCPYYGGVTSYTTSPSVDKDHTYDGKIFYSIDFFVGLNCIQLGGIGKLTDGIIGGDENHWISWNRSPVIIEFDFDMTRHFKTIQIYTMNQKYESVEMKFDDNRVVKHRVSSMESSLSTVFFDKIQLNQYGNEFIGKKLHMKFEFSHTQLLFLTEITFDNEPVSFIMQNTTNCSTIILHSSTYATSTLLIFKFEWLTIVIISILLFGFFLLLLLILYRIRQYRLRRRSHHRLRQDSNLYYKSSQMTTTTSGSCTSTSSEHDGSTLPVSQKITQMFLSGKYDDMTSEKQSMGSYIYPITSTTSLLQTTPSSSVFQGEQYAVIDGNYSSSTYKQWSNTNTFHYASSDIEQIEKVYYNQHLSLFNCIIPREILSSTCSHSPPIIIDESKLIAIRKVSETVNGEIYFGNYFINNEPKCVLIKIVKSNSIHSSRQTFLNEMDILARLNHQNLACLYGAQLKSLYLVQEHSHFGSLQDYFHTLSNHQTNDATFQKMNMFFAYQLANALQYLSQLNLIHGDVATRNCLFYADYTIKLTDCAMALPQYQHEYWMGTNGQLIPLRWMAPEALTMKTTTKSDVYSFAVTLWEIWSRCSYLPYVSLRNEELHQRLLIREKDAKNDTSFNLSVPADCPKEIYDLLCECWHIEGTKRPNISDIAHYFKRQIDATRSNSSSS</sequence>
<keyword evidence="2" id="KW-1003">Cell membrane</keyword>
<keyword evidence="10" id="KW-0675">Receptor</keyword>
<feature type="signal peptide" evidence="15">
    <location>
        <begin position="1"/>
        <end position="25"/>
    </location>
</feature>
<dbReference type="Proteomes" id="UP000663852">
    <property type="component" value="Unassembled WGS sequence"/>
</dbReference>
<accession>A0A815BVX6</accession>
<dbReference type="PROSITE" id="PS50022">
    <property type="entry name" value="FA58C_3"/>
    <property type="match status" value="1"/>
</dbReference>
<dbReference type="GO" id="GO:0005524">
    <property type="term" value="F:ATP binding"/>
    <property type="evidence" value="ECO:0007669"/>
    <property type="project" value="UniProtKB-KW"/>
</dbReference>
<keyword evidence="11" id="KW-0325">Glycoprotein</keyword>
<evidence type="ECO:0000313" key="18">
    <source>
        <dbReference type="EMBL" id="CAF1275822.1"/>
    </source>
</evidence>
<dbReference type="PRINTS" id="PR00109">
    <property type="entry name" value="TYRKINASE"/>
</dbReference>
<dbReference type="PROSITE" id="PS50011">
    <property type="entry name" value="PROTEIN_KINASE_DOM"/>
    <property type="match status" value="1"/>
</dbReference>
<dbReference type="Pfam" id="PF00754">
    <property type="entry name" value="F5_F8_type_C"/>
    <property type="match status" value="1"/>
</dbReference>
<evidence type="ECO:0000256" key="14">
    <source>
        <dbReference type="SAM" id="Phobius"/>
    </source>
</evidence>
<dbReference type="InterPro" id="IPR001245">
    <property type="entry name" value="Ser-Thr/Tyr_kinase_cat_dom"/>
</dbReference>
<dbReference type="PROSITE" id="PS00109">
    <property type="entry name" value="PROTEIN_KINASE_TYR"/>
    <property type="match status" value="1"/>
</dbReference>
<keyword evidence="8 14" id="KW-0472">Membrane</keyword>
<evidence type="ECO:0000256" key="4">
    <source>
        <dbReference type="ARBA" id="ARBA00022729"/>
    </source>
</evidence>
<dbReference type="InterPro" id="IPR008979">
    <property type="entry name" value="Galactose-bd-like_sf"/>
</dbReference>
<dbReference type="SUPFAM" id="SSF49785">
    <property type="entry name" value="Galactose-binding domain-like"/>
    <property type="match status" value="1"/>
</dbReference>
<dbReference type="Gene3D" id="2.60.120.260">
    <property type="entry name" value="Galactose-binding domain-like"/>
    <property type="match status" value="1"/>
</dbReference>
<comment type="caution">
    <text evidence="18">The sequence shown here is derived from an EMBL/GenBank/DDBJ whole genome shotgun (WGS) entry which is preliminary data.</text>
</comment>
<dbReference type="InterPro" id="IPR000421">
    <property type="entry name" value="FA58C"/>
</dbReference>
<comment type="similarity">
    <text evidence="12">Belongs to the protein kinase superfamily. Tyr protein kinase family. Insulin receptor subfamily.</text>
</comment>